<organism evidence="9 10">
    <name type="scientific">Clostridium beijerinckii</name>
    <name type="common">Clostridium MP</name>
    <dbReference type="NCBI Taxonomy" id="1520"/>
    <lineage>
        <taxon>Bacteria</taxon>
        <taxon>Bacillati</taxon>
        <taxon>Bacillota</taxon>
        <taxon>Clostridia</taxon>
        <taxon>Eubacteriales</taxon>
        <taxon>Clostridiaceae</taxon>
        <taxon>Clostridium</taxon>
    </lineage>
</organism>
<comment type="similarity">
    <text evidence="6">Belongs to the bacillales FliT family.</text>
</comment>
<dbReference type="OrthoDB" id="1934543at2"/>
<dbReference type="AlphaFoldDB" id="A0A0B5QSW8"/>
<name>A0A0B5QSW8_CLOBE</name>
<evidence type="ECO:0000256" key="5">
    <source>
        <dbReference type="ARBA" id="ARBA00093765"/>
    </source>
</evidence>
<dbReference type="RefSeq" id="WP_041899761.1">
    <property type="nucleotide sequence ID" value="NZ_CP010086.2"/>
</dbReference>
<sequence length="111" mass="13413">MELDKNFIKYKDITLAIMEAVKKEEYEKLDDFFKQRQVLLDDISRLNCSSEELRKFYGRHEINELDKKLEKEMKNKKDDLLIKIKENQRRKAAMNGYSRLQSKAVFLSKEF</sequence>
<evidence type="ECO:0000256" key="3">
    <source>
        <dbReference type="ARBA" id="ARBA00022795"/>
    </source>
</evidence>
<protein>
    <recommendedName>
        <fullName evidence="7">Flagellar protein FliT</fullName>
    </recommendedName>
</protein>
<dbReference type="KEGG" id="cbei:LF65_04813"/>
<dbReference type="Proteomes" id="UP000031866">
    <property type="component" value="Chromosome"/>
</dbReference>
<proteinExistence type="inferred from homology"/>
<comment type="subcellular location">
    <subcellularLocation>
        <location evidence="1">Cytoplasm</location>
        <location evidence="1">Cytosol</location>
    </subcellularLocation>
</comment>
<dbReference type="Pfam" id="PF05400">
    <property type="entry name" value="FliT"/>
    <property type="match status" value="1"/>
</dbReference>
<evidence type="ECO:0000256" key="2">
    <source>
        <dbReference type="ARBA" id="ARBA00022490"/>
    </source>
</evidence>
<gene>
    <name evidence="9" type="ORF">LF65_04813</name>
</gene>
<dbReference type="STRING" id="1520.LF65_04813"/>
<comment type="function">
    <text evidence="5">May act as an export chaperone for the filament capping protein FliD.</text>
</comment>
<evidence type="ECO:0000313" key="10">
    <source>
        <dbReference type="Proteomes" id="UP000031866"/>
    </source>
</evidence>
<evidence type="ECO:0000256" key="4">
    <source>
        <dbReference type="ARBA" id="ARBA00023186"/>
    </source>
</evidence>
<dbReference type="EMBL" id="CP010086">
    <property type="protein sequence ID" value="AJH01342.1"/>
    <property type="molecule type" value="Genomic_DNA"/>
</dbReference>
<keyword evidence="2" id="KW-0963">Cytoplasm</keyword>
<reference evidence="10" key="1">
    <citation type="submission" date="2014-12" db="EMBL/GenBank/DDBJ databases">
        <title>Genome sequence of Clostridium beijerinckii strain 59B.</title>
        <authorList>
            <person name="Little G.T."/>
            <person name="Minton N.P."/>
        </authorList>
    </citation>
    <scope>NUCLEOTIDE SEQUENCE [LARGE SCALE GENOMIC DNA]</scope>
    <source>
        <strain evidence="10">59B</strain>
    </source>
</reference>
<evidence type="ECO:0000256" key="8">
    <source>
        <dbReference type="SAM" id="Coils"/>
    </source>
</evidence>
<keyword evidence="8" id="KW-0175">Coiled coil</keyword>
<evidence type="ECO:0000256" key="7">
    <source>
        <dbReference type="ARBA" id="ARBA00093797"/>
    </source>
</evidence>
<keyword evidence="4" id="KW-0143">Chaperone</keyword>
<feature type="coiled-coil region" evidence="8">
    <location>
        <begin position="59"/>
        <end position="90"/>
    </location>
</feature>
<dbReference type="InterPro" id="IPR008622">
    <property type="entry name" value="FliT"/>
</dbReference>
<evidence type="ECO:0000313" key="9">
    <source>
        <dbReference type="EMBL" id="AJH01342.1"/>
    </source>
</evidence>
<evidence type="ECO:0000256" key="1">
    <source>
        <dbReference type="ARBA" id="ARBA00004514"/>
    </source>
</evidence>
<evidence type="ECO:0000256" key="6">
    <source>
        <dbReference type="ARBA" id="ARBA00093785"/>
    </source>
</evidence>
<keyword evidence="3" id="KW-1005">Bacterial flagellum biogenesis</keyword>
<accession>A0A0B5QSW8</accession>